<dbReference type="InterPro" id="IPR001232">
    <property type="entry name" value="SKP1-like"/>
</dbReference>
<dbReference type="FunFam" id="3.30.710.10:FF:000035">
    <property type="entry name" value="Elongin C transcription elongation factor"/>
    <property type="match status" value="1"/>
</dbReference>
<dbReference type="PANTHER" id="PTHR20648">
    <property type="entry name" value="ELONGIN-C"/>
    <property type="match status" value="1"/>
</dbReference>
<evidence type="ECO:0000313" key="6">
    <source>
        <dbReference type="EMBL" id="THW55534.1"/>
    </source>
</evidence>
<evidence type="ECO:0000256" key="3">
    <source>
        <dbReference type="ARBA" id="ARBA00021347"/>
    </source>
</evidence>
<comment type="caution">
    <text evidence="6">The sequence shown here is derived from an EMBL/GenBank/DDBJ whole genome shotgun (WGS) entry which is preliminary data.</text>
</comment>
<reference evidence="6 7" key="1">
    <citation type="submission" date="2018-10" db="EMBL/GenBank/DDBJ databases">
        <title>Fifty Aureobasidium pullulans genomes reveal a recombining polyextremotolerant generalist.</title>
        <authorList>
            <person name="Gostincar C."/>
            <person name="Turk M."/>
            <person name="Zajc J."/>
            <person name="Gunde-Cimerman N."/>
        </authorList>
    </citation>
    <scope>NUCLEOTIDE SEQUENCE [LARGE SCALE GENOMIC DNA]</scope>
    <source>
        <strain evidence="6 7">EXF-10751</strain>
    </source>
</reference>
<evidence type="ECO:0000313" key="7">
    <source>
        <dbReference type="Proteomes" id="UP000310421"/>
    </source>
</evidence>
<protein>
    <recommendedName>
        <fullName evidence="3">Elongin-C</fullName>
    </recommendedName>
</protein>
<accession>A0A4V4ILS6</accession>
<dbReference type="Proteomes" id="UP000310421">
    <property type="component" value="Unassembled WGS sequence"/>
</dbReference>
<dbReference type="AlphaFoldDB" id="A0A4V4ILS6"/>
<evidence type="ECO:0000256" key="5">
    <source>
        <dbReference type="ARBA" id="ARBA00045385"/>
    </source>
</evidence>
<proteinExistence type="inferred from homology"/>
<evidence type="ECO:0000256" key="2">
    <source>
        <dbReference type="ARBA" id="ARBA00009993"/>
    </source>
</evidence>
<comment type="similarity">
    <text evidence="2">Belongs to the SKP1 family.</text>
</comment>
<organism evidence="6 7">
    <name type="scientific">Aureobasidium pullulans</name>
    <name type="common">Black yeast</name>
    <name type="synonym">Pullularia pullulans</name>
    <dbReference type="NCBI Taxonomy" id="5580"/>
    <lineage>
        <taxon>Eukaryota</taxon>
        <taxon>Fungi</taxon>
        <taxon>Dikarya</taxon>
        <taxon>Ascomycota</taxon>
        <taxon>Pezizomycotina</taxon>
        <taxon>Dothideomycetes</taxon>
        <taxon>Dothideomycetidae</taxon>
        <taxon>Dothideales</taxon>
        <taxon>Saccotheciaceae</taxon>
        <taxon>Aureobasidium</taxon>
    </lineage>
</organism>
<dbReference type="InterPro" id="IPR011333">
    <property type="entry name" value="SKP1/BTB/POZ_sf"/>
</dbReference>
<dbReference type="EMBL" id="QZAN01000186">
    <property type="protein sequence ID" value="THW55534.1"/>
    <property type="molecule type" value="Genomic_DNA"/>
</dbReference>
<comment type="subcellular location">
    <subcellularLocation>
        <location evidence="1">Nucleus</location>
    </subcellularLocation>
</comment>
<dbReference type="Gene3D" id="3.30.710.10">
    <property type="entry name" value="Potassium Channel Kv1.1, Chain A"/>
    <property type="match status" value="1"/>
</dbReference>
<gene>
    <name evidence="6" type="ORF">D6D20_09407</name>
</gene>
<sequence length="144" mass="15939">MGKTSAPDYVTLISNDGFEFLVQRTSACLSGAIKRMLDPISAFSFSGLTPTFHKLTVLSLDGFAESKTHRCTFENINGMVLEKVCEYFYYNEKNRDSTGVPDLDIPPELCLELLMAADYLNGNSLRLSSNALRHANTSPQSDET</sequence>
<dbReference type="InterPro" id="IPR039948">
    <property type="entry name" value="ELC1"/>
</dbReference>
<dbReference type="SMART" id="SM00512">
    <property type="entry name" value="Skp1"/>
    <property type="match status" value="1"/>
</dbReference>
<dbReference type="GO" id="GO:0006511">
    <property type="term" value="P:ubiquitin-dependent protein catabolic process"/>
    <property type="evidence" value="ECO:0007669"/>
    <property type="project" value="InterPro"/>
</dbReference>
<comment type="function">
    <text evidence="5">Essential component of the SCF (SKP1-CUL1-F-box protein) E3 ubiquitin ligase complexes, which mediate the ubiquitination and subsequent proteasomal degradation of target proteins. Controls sulfur metabolite repression, probably by mediating the inactivation or degradation of the metR transcription factor.</text>
</comment>
<keyword evidence="4" id="KW-0539">Nucleus</keyword>
<evidence type="ECO:0000256" key="1">
    <source>
        <dbReference type="ARBA" id="ARBA00004123"/>
    </source>
</evidence>
<dbReference type="GO" id="GO:0005634">
    <property type="term" value="C:nucleus"/>
    <property type="evidence" value="ECO:0007669"/>
    <property type="project" value="UniProtKB-SubCell"/>
</dbReference>
<dbReference type="CDD" id="cd18321">
    <property type="entry name" value="BTB_POZ_EloC"/>
    <property type="match status" value="1"/>
</dbReference>
<name>A0A4V4ILS6_AURPU</name>
<evidence type="ECO:0000256" key="4">
    <source>
        <dbReference type="ARBA" id="ARBA00023242"/>
    </source>
</evidence>
<dbReference type="SUPFAM" id="SSF54695">
    <property type="entry name" value="POZ domain"/>
    <property type="match status" value="1"/>
</dbReference>